<dbReference type="CDD" id="cd01839">
    <property type="entry name" value="SGNH_arylesterase_like"/>
    <property type="match status" value="1"/>
</dbReference>
<feature type="domain" description="SGNH hydrolase-type esterase" evidence="1">
    <location>
        <begin position="10"/>
        <end position="194"/>
    </location>
</feature>
<name>A0ABY4VE52_9GAMM</name>
<organism evidence="2 3">
    <name type="scientific">Microbulbifer variabilis</name>
    <dbReference type="NCBI Taxonomy" id="266805"/>
    <lineage>
        <taxon>Bacteria</taxon>
        <taxon>Pseudomonadati</taxon>
        <taxon>Pseudomonadota</taxon>
        <taxon>Gammaproteobacteria</taxon>
        <taxon>Cellvibrionales</taxon>
        <taxon>Microbulbiferaceae</taxon>
        <taxon>Microbulbifer</taxon>
    </lineage>
</organism>
<dbReference type="Proteomes" id="UP001055658">
    <property type="component" value="Chromosome"/>
</dbReference>
<dbReference type="InterPro" id="IPR013830">
    <property type="entry name" value="SGNH_hydro"/>
</dbReference>
<keyword evidence="3" id="KW-1185">Reference proteome</keyword>
<evidence type="ECO:0000313" key="2">
    <source>
        <dbReference type="EMBL" id="USD22531.1"/>
    </source>
</evidence>
<gene>
    <name evidence="2" type="ORF">MJO52_05210</name>
</gene>
<dbReference type="Pfam" id="PF13472">
    <property type="entry name" value="Lipase_GDSL_2"/>
    <property type="match status" value="1"/>
</dbReference>
<keyword evidence="2" id="KW-0378">Hydrolase</keyword>
<dbReference type="EMBL" id="CP092418">
    <property type="protein sequence ID" value="USD22531.1"/>
    <property type="molecule type" value="Genomic_DNA"/>
</dbReference>
<accession>A0ABY4VE52</accession>
<dbReference type="GO" id="GO:0016787">
    <property type="term" value="F:hydrolase activity"/>
    <property type="evidence" value="ECO:0007669"/>
    <property type="project" value="UniProtKB-KW"/>
</dbReference>
<sequence>MDNILVYSDSVSWGIIPDTRQRMTFAQRWPGVMEFHLNENKHNVRVIENCLNGRKTVWDDPFREGRRGVEGLAQVIEMHSPLHCVILMLGTNDFQDTHDNKASMSAQGVAKLVSVIRSAPIEPGMPVPKVLIVAPLTINNPCGIIGYKFAGAKKRCEGFPQELEKVSNDLGTLFLDANRWVKVSERDGIHLDEDQHSVLGKVIADFLSDNKVLH</sequence>
<dbReference type="InterPro" id="IPR036514">
    <property type="entry name" value="SGNH_hydro_sf"/>
</dbReference>
<evidence type="ECO:0000313" key="3">
    <source>
        <dbReference type="Proteomes" id="UP001055658"/>
    </source>
</evidence>
<evidence type="ECO:0000259" key="1">
    <source>
        <dbReference type="Pfam" id="PF13472"/>
    </source>
</evidence>
<dbReference type="SUPFAM" id="SSF52266">
    <property type="entry name" value="SGNH hydrolase"/>
    <property type="match status" value="1"/>
</dbReference>
<proteinExistence type="predicted"/>
<dbReference type="Gene3D" id="3.40.50.1110">
    <property type="entry name" value="SGNH hydrolase"/>
    <property type="match status" value="1"/>
</dbReference>
<protein>
    <submittedName>
        <fullName evidence="2">SGNH/GDSL hydrolase family protein</fullName>
    </submittedName>
</protein>
<reference evidence="2" key="1">
    <citation type="submission" date="2022-02" db="EMBL/GenBank/DDBJ databases">
        <title>Coral-associated bacteria.</title>
        <authorList>
            <person name="Tang K."/>
            <person name="Wang X."/>
        </authorList>
    </citation>
    <scope>NUCLEOTIDE SEQUENCE</scope>
    <source>
        <strain evidence="2">SCSIO 43006</strain>
    </source>
</reference>
<dbReference type="RefSeq" id="WP_252084889.1">
    <property type="nucleotide sequence ID" value="NZ_CP092418.1"/>
</dbReference>